<sequence>MEGDGKQTALVMRESTFGVGLDELQRRIDDIHTHITQISREASEVQELFNTTIAAQTPLVSQDWPGVFAALSSAAEGLRVIREGVKGTCRPVGWAAPKKSANIASADGLLPPDVVWRRDIYPMLSVCEAVCSARPTSKTYGTQGGGVWQEMADFIRVAAIYKLTGDGLPLVLSPQWMADHLATKAAFDELPLALAIYNTFGHLLSYQGTTLELRRVDDDTDDSDQDSDSDGDDEDMEGAGSDQDEDMNEQGDEEGSDEEGAEDRSVWSEPEGQHGAGEEVEGEAAGGDRGQPGGGGGDVTRQRYRIGDMDFTTTTRPLAGFTFSADPSRHSSSGWSWRSGVVRKGVEKKRVLYADVGLDDTRYLSLLTEPIEGHKTIDHMDQQGQGSRRRYIILKGTEATDTIVAHLWLVDGSIYLYTTEAPIEGNTAIERFPVAVAAARPLLTKYGLERAVLG</sequence>
<dbReference type="AlphaFoldDB" id="A0A0G4ENQ4"/>
<organism evidence="2 3">
    <name type="scientific">Vitrella brassicaformis (strain CCMP3155)</name>
    <dbReference type="NCBI Taxonomy" id="1169540"/>
    <lineage>
        <taxon>Eukaryota</taxon>
        <taxon>Sar</taxon>
        <taxon>Alveolata</taxon>
        <taxon>Colpodellida</taxon>
        <taxon>Vitrellaceae</taxon>
        <taxon>Vitrella</taxon>
    </lineage>
</organism>
<dbReference type="Proteomes" id="UP000041254">
    <property type="component" value="Unassembled WGS sequence"/>
</dbReference>
<feature type="region of interest" description="Disordered" evidence="1">
    <location>
        <begin position="215"/>
        <end position="302"/>
    </location>
</feature>
<gene>
    <name evidence="2" type="ORF">Vbra_20567</name>
</gene>
<evidence type="ECO:0000313" key="3">
    <source>
        <dbReference type="Proteomes" id="UP000041254"/>
    </source>
</evidence>
<accession>A0A0G4ENQ4</accession>
<name>A0A0G4ENQ4_VITBC</name>
<keyword evidence="3" id="KW-1185">Reference proteome</keyword>
<feature type="compositionally biased region" description="Acidic residues" evidence="1">
    <location>
        <begin position="218"/>
        <end position="261"/>
    </location>
</feature>
<protein>
    <submittedName>
        <fullName evidence="2">Uncharacterized protein</fullName>
    </submittedName>
</protein>
<reference evidence="2 3" key="1">
    <citation type="submission" date="2014-11" db="EMBL/GenBank/DDBJ databases">
        <authorList>
            <person name="Zhu J."/>
            <person name="Qi W."/>
            <person name="Song R."/>
        </authorList>
    </citation>
    <scope>NUCLEOTIDE SEQUENCE [LARGE SCALE GENOMIC DNA]</scope>
</reference>
<dbReference type="InParanoid" id="A0A0G4ENQ4"/>
<dbReference type="PhylomeDB" id="A0A0G4ENQ4"/>
<dbReference type="VEuPathDB" id="CryptoDB:Vbra_20567"/>
<proteinExistence type="predicted"/>
<evidence type="ECO:0000313" key="2">
    <source>
        <dbReference type="EMBL" id="CEL98592.1"/>
    </source>
</evidence>
<evidence type="ECO:0000256" key="1">
    <source>
        <dbReference type="SAM" id="MobiDB-lite"/>
    </source>
</evidence>
<feature type="compositionally biased region" description="Gly residues" evidence="1">
    <location>
        <begin position="284"/>
        <end position="298"/>
    </location>
</feature>
<dbReference type="EMBL" id="CDMY01000274">
    <property type="protein sequence ID" value="CEL98592.1"/>
    <property type="molecule type" value="Genomic_DNA"/>
</dbReference>